<evidence type="ECO:0000256" key="2">
    <source>
        <dbReference type="ARBA" id="ARBA00011006"/>
    </source>
</evidence>
<dbReference type="Proteomes" id="UP000638313">
    <property type="component" value="Unassembled WGS sequence"/>
</dbReference>
<reference evidence="8" key="2">
    <citation type="submission" date="2020-09" db="EMBL/GenBank/DDBJ databases">
        <authorList>
            <person name="Sun Q."/>
            <person name="Ohkuma M."/>
        </authorList>
    </citation>
    <scope>NUCLEOTIDE SEQUENCE</scope>
    <source>
        <strain evidence="8">JCM 4059</strain>
    </source>
</reference>
<proteinExistence type="inferred from homology"/>
<dbReference type="GO" id="GO:0005886">
    <property type="term" value="C:plasma membrane"/>
    <property type="evidence" value="ECO:0007669"/>
    <property type="project" value="UniProtKB-SubCell"/>
</dbReference>
<dbReference type="PANTHER" id="PTHR33884">
    <property type="entry name" value="UPF0410 PROTEIN YMGE"/>
    <property type="match status" value="1"/>
</dbReference>
<evidence type="ECO:0000256" key="3">
    <source>
        <dbReference type="ARBA" id="ARBA00022475"/>
    </source>
</evidence>
<comment type="caution">
    <text evidence="8">The sequence shown here is derived from an EMBL/GenBank/DDBJ whole genome shotgun (WGS) entry which is preliminary data.</text>
</comment>
<keyword evidence="4 7" id="KW-0812">Transmembrane</keyword>
<evidence type="ECO:0000256" key="5">
    <source>
        <dbReference type="ARBA" id="ARBA00022989"/>
    </source>
</evidence>
<sequence length="95" mass="9757">MGILAWVIIGLLAGAIAKGLMPGKDPGGVVVTMLIGVVGGLLGGFLGKVIFGVESINGFFHLSTWIAAIAGSVIILALYRVFAGRGHRHGRHSHA</sequence>
<gene>
    <name evidence="8" type="ORF">GCM10010218_38840</name>
</gene>
<dbReference type="EMBL" id="BNBD01000007">
    <property type="protein sequence ID" value="GHF53579.1"/>
    <property type="molecule type" value="Genomic_DNA"/>
</dbReference>
<evidence type="ECO:0000256" key="4">
    <source>
        <dbReference type="ARBA" id="ARBA00022692"/>
    </source>
</evidence>
<keyword evidence="6 7" id="KW-0472">Membrane</keyword>
<keyword evidence="3" id="KW-1003">Cell membrane</keyword>
<evidence type="ECO:0000313" key="9">
    <source>
        <dbReference type="Proteomes" id="UP000638313"/>
    </source>
</evidence>
<dbReference type="AlphaFoldDB" id="A0A919B5B6"/>
<comment type="similarity">
    <text evidence="2">Belongs to the UPF0410 family.</text>
</comment>
<dbReference type="RefSeq" id="WP_190130901.1">
    <property type="nucleotide sequence ID" value="NZ_BNBD01000007.1"/>
</dbReference>
<dbReference type="Pfam" id="PF04226">
    <property type="entry name" value="Transgly_assoc"/>
    <property type="match status" value="1"/>
</dbReference>
<evidence type="ECO:0000313" key="8">
    <source>
        <dbReference type="EMBL" id="GHF53579.1"/>
    </source>
</evidence>
<feature type="transmembrane region" description="Helical" evidence="7">
    <location>
        <begin position="59"/>
        <end position="82"/>
    </location>
</feature>
<accession>A0A919B5B6</accession>
<keyword evidence="5 7" id="KW-1133">Transmembrane helix</keyword>
<evidence type="ECO:0000256" key="6">
    <source>
        <dbReference type="ARBA" id="ARBA00023136"/>
    </source>
</evidence>
<name>A0A919B5B6_9ACTN</name>
<comment type="subcellular location">
    <subcellularLocation>
        <location evidence="1">Cell membrane</location>
        <topology evidence="1">Multi-pass membrane protein</topology>
    </subcellularLocation>
</comment>
<dbReference type="PANTHER" id="PTHR33884:SF3">
    <property type="entry name" value="UPF0410 PROTEIN YMGE"/>
    <property type="match status" value="1"/>
</dbReference>
<dbReference type="InterPro" id="IPR007341">
    <property type="entry name" value="Transgly_assoc"/>
</dbReference>
<evidence type="ECO:0000256" key="1">
    <source>
        <dbReference type="ARBA" id="ARBA00004651"/>
    </source>
</evidence>
<feature type="transmembrane region" description="Helical" evidence="7">
    <location>
        <begin position="27"/>
        <end position="47"/>
    </location>
</feature>
<reference evidence="8" key="1">
    <citation type="journal article" date="2014" name="Int. J. Syst. Evol. Microbiol.">
        <title>Complete genome sequence of Corynebacterium casei LMG S-19264T (=DSM 44701T), isolated from a smear-ripened cheese.</title>
        <authorList>
            <consortium name="US DOE Joint Genome Institute (JGI-PGF)"/>
            <person name="Walter F."/>
            <person name="Albersmeier A."/>
            <person name="Kalinowski J."/>
            <person name="Ruckert C."/>
        </authorList>
    </citation>
    <scope>NUCLEOTIDE SEQUENCE</scope>
    <source>
        <strain evidence="8">JCM 4059</strain>
    </source>
</reference>
<organism evidence="8 9">
    <name type="scientific">Streptomyces mashuensis</name>
    <dbReference type="NCBI Taxonomy" id="33904"/>
    <lineage>
        <taxon>Bacteria</taxon>
        <taxon>Bacillati</taxon>
        <taxon>Actinomycetota</taxon>
        <taxon>Actinomycetes</taxon>
        <taxon>Kitasatosporales</taxon>
        <taxon>Streptomycetaceae</taxon>
        <taxon>Streptomyces</taxon>
    </lineage>
</organism>
<keyword evidence="9" id="KW-1185">Reference proteome</keyword>
<protein>
    <submittedName>
        <fullName evidence="8">Membrane protein</fullName>
    </submittedName>
</protein>
<evidence type="ECO:0000256" key="7">
    <source>
        <dbReference type="SAM" id="Phobius"/>
    </source>
</evidence>